<organism evidence="5 6">
    <name type="scientific">Artemisia annua</name>
    <name type="common">Sweet wormwood</name>
    <dbReference type="NCBI Taxonomy" id="35608"/>
    <lineage>
        <taxon>Eukaryota</taxon>
        <taxon>Viridiplantae</taxon>
        <taxon>Streptophyta</taxon>
        <taxon>Embryophyta</taxon>
        <taxon>Tracheophyta</taxon>
        <taxon>Spermatophyta</taxon>
        <taxon>Magnoliopsida</taxon>
        <taxon>eudicotyledons</taxon>
        <taxon>Gunneridae</taxon>
        <taxon>Pentapetalae</taxon>
        <taxon>asterids</taxon>
        <taxon>campanulids</taxon>
        <taxon>Asterales</taxon>
        <taxon>Asteraceae</taxon>
        <taxon>Asteroideae</taxon>
        <taxon>Anthemideae</taxon>
        <taxon>Artemisiinae</taxon>
        <taxon>Artemisia</taxon>
    </lineage>
</organism>
<dbReference type="AlphaFoldDB" id="A0A2U1N7Y8"/>
<protein>
    <submittedName>
        <fullName evidence="5">EamA domain, WAT1-related protein</fullName>
    </submittedName>
</protein>
<reference evidence="5 6" key="1">
    <citation type="journal article" date="2018" name="Mol. Plant">
        <title>The genome of Artemisia annua provides insight into the evolution of Asteraceae family and artemisinin biosynthesis.</title>
        <authorList>
            <person name="Shen Q."/>
            <person name="Zhang L."/>
            <person name="Liao Z."/>
            <person name="Wang S."/>
            <person name="Yan T."/>
            <person name="Shi P."/>
            <person name="Liu M."/>
            <person name="Fu X."/>
            <person name="Pan Q."/>
            <person name="Wang Y."/>
            <person name="Lv Z."/>
            <person name="Lu X."/>
            <person name="Zhang F."/>
            <person name="Jiang W."/>
            <person name="Ma Y."/>
            <person name="Chen M."/>
            <person name="Hao X."/>
            <person name="Li L."/>
            <person name="Tang Y."/>
            <person name="Lv G."/>
            <person name="Zhou Y."/>
            <person name="Sun X."/>
            <person name="Brodelius P.E."/>
            <person name="Rose J.K.C."/>
            <person name="Tang K."/>
        </authorList>
    </citation>
    <scope>NUCLEOTIDE SEQUENCE [LARGE SCALE GENOMIC DNA]</scope>
    <source>
        <strain evidence="6">cv. Huhao1</strain>
        <tissue evidence="5">Leaf</tissue>
    </source>
</reference>
<evidence type="ECO:0000313" key="6">
    <source>
        <dbReference type="Proteomes" id="UP000245207"/>
    </source>
</evidence>
<evidence type="ECO:0000256" key="1">
    <source>
        <dbReference type="ARBA" id="ARBA00022692"/>
    </source>
</evidence>
<keyword evidence="6" id="KW-1185">Reference proteome</keyword>
<feature type="transmembrane region" description="Helical" evidence="4">
    <location>
        <begin position="77"/>
        <end position="100"/>
    </location>
</feature>
<keyword evidence="2 4" id="KW-1133">Transmembrane helix</keyword>
<dbReference type="GO" id="GO:0016020">
    <property type="term" value="C:membrane"/>
    <property type="evidence" value="ECO:0007669"/>
    <property type="project" value="InterPro"/>
</dbReference>
<feature type="transmembrane region" description="Helical" evidence="4">
    <location>
        <begin position="48"/>
        <end position="65"/>
    </location>
</feature>
<dbReference type="InterPro" id="IPR030184">
    <property type="entry name" value="WAT1-related"/>
</dbReference>
<name>A0A2U1N7Y8_ARTAN</name>
<evidence type="ECO:0000256" key="3">
    <source>
        <dbReference type="ARBA" id="ARBA00023136"/>
    </source>
</evidence>
<dbReference type="OrthoDB" id="1728340at2759"/>
<proteinExistence type="predicted"/>
<feature type="transmembrane region" description="Helical" evidence="4">
    <location>
        <begin position="17"/>
        <end position="36"/>
    </location>
</feature>
<evidence type="ECO:0000313" key="5">
    <source>
        <dbReference type="EMBL" id="PWA69619.1"/>
    </source>
</evidence>
<evidence type="ECO:0000256" key="4">
    <source>
        <dbReference type="SAM" id="Phobius"/>
    </source>
</evidence>
<gene>
    <name evidence="5" type="ORF">CTI12_AA297970</name>
</gene>
<dbReference type="PANTHER" id="PTHR31218">
    <property type="entry name" value="WAT1-RELATED PROTEIN"/>
    <property type="match status" value="1"/>
</dbReference>
<evidence type="ECO:0000256" key="2">
    <source>
        <dbReference type="ARBA" id="ARBA00022989"/>
    </source>
</evidence>
<keyword evidence="3 4" id="KW-0472">Membrane</keyword>
<accession>A0A2U1N7Y8</accession>
<dbReference type="GO" id="GO:0022857">
    <property type="term" value="F:transmembrane transporter activity"/>
    <property type="evidence" value="ECO:0007669"/>
    <property type="project" value="InterPro"/>
</dbReference>
<comment type="caution">
    <text evidence="5">The sequence shown here is derived from an EMBL/GenBank/DDBJ whole genome shotgun (WGS) entry which is preliminary data.</text>
</comment>
<dbReference type="STRING" id="35608.A0A2U1N7Y8"/>
<sequence>MECFTTTTREYPDQQTIVFLCCLFGMLQYIALSPFLEPNPSNWVVQSRIGMTAILYGASYSTIIHNTGVTWCLEKNVPVFVAMFAPVQIVFAVILGVTFLEIHYI</sequence>
<dbReference type="Proteomes" id="UP000245207">
    <property type="component" value="Unassembled WGS sequence"/>
</dbReference>
<dbReference type="EMBL" id="PKPP01003399">
    <property type="protein sequence ID" value="PWA69619.1"/>
    <property type="molecule type" value="Genomic_DNA"/>
</dbReference>
<keyword evidence="1 4" id="KW-0812">Transmembrane</keyword>